<dbReference type="RefSeq" id="WP_015182794.1">
    <property type="nucleotide sequence ID" value="NC_019738.1"/>
</dbReference>
<reference evidence="1 2" key="1">
    <citation type="submission" date="2012-06" db="EMBL/GenBank/DDBJ databases">
        <title>Finished chromosome of genome of Microcoleus sp. PCC 7113.</title>
        <authorList>
            <consortium name="US DOE Joint Genome Institute"/>
            <person name="Gugger M."/>
            <person name="Coursin T."/>
            <person name="Rippka R."/>
            <person name="Tandeau De Marsac N."/>
            <person name="Huntemann M."/>
            <person name="Wei C.-L."/>
            <person name="Han J."/>
            <person name="Detter J.C."/>
            <person name="Han C."/>
            <person name="Tapia R."/>
            <person name="Chen A."/>
            <person name="Kyrpides N."/>
            <person name="Mavromatis K."/>
            <person name="Markowitz V."/>
            <person name="Szeto E."/>
            <person name="Ivanova N."/>
            <person name="Pagani I."/>
            <person name="Pati A."/>
            <person name="Goodwin L."/>
            <person name="Nordberg H.P."/>
            <person name="Cantor M.N."/>
            <person name="Hua S.X."/>
            <person name="Woyke T."/>
            <person name="Kerfeld C.A."/>
        </authorList>
    </citation>
    <scope>NUCLEOTIDE SEQUENCE [LARGE SCALE GENOMIC DNA]</scope>
    <source>
        <strain evidence="1 2">PCC 7113</strain>
    </source>
</reference>
<dbReference type="Pfam" id="PF05635">
    <property type="entry name" value="23S_rRNA_IVP"/>
    <property type="match status" value="1"/>
</dbReference>
<dbReference type="KEGG" id="mic:Mic7113_2867"/>
<dbReference type="Gene3D" id="1.20.1440.60">
    <property type="entry name" value="23S rRNA-intervening sequence"/>
    <property type="match status" value="1"/>
</dbReference>
<keyword evidence="1" id="KW-0687">Ribonucleoprotein</keyword>
<keyword evidence="2" id="KW-1185">Reference proteome</keyword>
<proteinExistence type="predicted"/>
<dbReference type="AlphaFoldDB" id="K9WE37"/>
<protein>
    <submittedName>
        <fullName evidence="1">S23 ribosomal protein</fullName>
    </submittedName>
</protein>
<dbReference type="InterPro" id="IPR012657">
    <property type="entry name" value="23S_rRNA-intervening_sequence"/>
</dbReference>
<keyword evidence="1" id="KW-0689">Ribosomal protein</keyword>
<evidence type="ECO:0000313" key="1">
    <source>
        <dbReference type="EMBL" id="AFZ18645.1"/>
    </source>
</evidence>
<dbReference type="eggNOG" id="ENOG5031UE7">
    <property type="taxonomic scope" value="Bacteria"/>
</dbReference>
<accession>K9WE37</accession>
<organism evidence="1 2">
    <name type="scientific">Allocoleopsis franciscana PCC 7113</name>
    <dbReference type="NCBI Taxonomy" id="1173027"/>
    <lineage>
        <taxon>Bacteria</taxon>
        <taxon>Bacillati</taxon>
        <taxon>Cyanobacteriota</taxon>
        <taxon>Cyanophyceae</taxon>
        <taxon>Coleofasciculales</taxon>
        <taxon>Coleofasciculaceae</taxon>
        <taxon>Allocoleopsis</taxon>
        <taxon>Allocoleopsis franciscana</taxon>
    </lineage>
</organism>
<dbReference type="Proteomes" id="UP000010471">
    <property type="component" value="Chromosome"/>
</dbReference>
<dbReference type="HOGENOM" id="CLU_129874_0_4_3"/>
<dbReference type="PANTHER" id="PTHR38471">
    <property type="entry name" value="FOUR HELIX BUNDLE PROTEIN"/>
    <property type="match status" value="1"/>
</dbReference>
<dbReference type="GO" id="GO:0005840">
    <property type="term" value="C:ribosome"/>
    <property type="evidence" value="ECO:0007669"/>
    <property type="project" value="UniProtKB-KW"/>
</dbReference>
<dbReference type="NCBIfam" id="TIGR02436">
    <property type="entry name" value="four helix bundle protein"/>
    <property type="match status" value="1"/>
</dbReference>
<dbReference type="InterPro" id="IPR036583">
    <property type="entry name" value="23S_rRNA_IVS_sf"/>
</dbReference>
<gene>
    <name evidence="1" type="ORF">Mic7113_2867</name>
</gene>
<name>K9WE37_9CYAN</name>
<dbReference type="STRING" id="1173027.Mic7113_2867"/>
<dbReference type="EMBL" id="CP003630">
    <property type="protein sequence ID" value="AFZ18645.1"/>
    <property type="molecule type" value="Genomic_DNA"/>
</dbReference>
<dbReference type="SUPFAM" id="SSF158446">
    <property type="entry name" value="IVS-encoded protein-like"/>
    <property type="match status" value="1"/>
</dbReference>
<sequence length="127" mass="14695">MAKSNCEHLQIYKLAESLADEIWDIAGNWEQFAKDTIGKQIVLSVDSIGANIAEGTERHNFADHQRYIRQALSSLNETRYWLRRAYTRHLLTREQIKKLKPIVDELSLKLNTYLKSMGAVPEQHEPS</sequence>
<dbReference type="PANTHER" id="PTHR38471:SF2">
    <property type="entry name" value="FOUR HELIX BUNDLE PROTEIN"/>
    <property type="match status" value="1"/>
</dbReference>
<dbReference type="OrthoDB" id="485094at2"/>
<evidence type="ECO:0000313" key="2">
    <source>
        <dbReference type="Proteomes" id="UP000010471"/>
    </source>
</evidence>